<feature type="transmembrane region" description="Helical" evidence="3">
    <location>
        <begin position="646"/>
        <end position="667"/>
    </location>
</feature>
<dbReference type="SMART" id="SM00382">
    <property type="entry name" value="AAA"/>
    <property type="match status" value="1"/>
</dbReference>
<gene>
    <name evidence="5" type="ORF">H9Q80_14560</name>
</gene>
<organism evidence="5 6">
    <name type="scientific">[Eubacterium] hominis</name>
    <dbReference type="NCBI Taxonomy" id="2764325"/>
    <lineage>
        <taxon>Bacteria</taxon>
        <taxon>Bacillati</taxon>
        <taxon>Bacillota</taxon>
        <taxon>Erysipelotrichia</taxon>
        <taxon>Erysipelotrichales</taxon>
        <taxon>Erysipelotrichaceae</taxon>
        <taxon>Amedibacillus</taxon>
    </lineage>
</organism>
<dbReference type="SUPFAM" id="SSF52540">
    <property type="entry name" value="P-loop containing nucleoside triphosphate hydrolases"/>
    <property type="match status" value="1"/>
</dbReference>
<evidence type="ECO:0000259" key="4">
    <source>
        <dbReference type="PROSITE" id="PS50893"/>
    </source>
</evidence>
<evidence type="ECO:0000313" key="6">
    <source>
        <dbReference type="Proteomes" id="UP000515856"/>
    </source>
</evidence>
<keyword evidence="3" id="KW-0472">Membrane</keyword>
<feature type="transmembrane region" description="Helical" evidence="3">
    <location>
        <begin position="587"/>
        <end position="606"/>
    </location>
</feature>
<dbReference type="Gene3D" id="3.40.50.300">
    <property type="entry name" value="P-loop containing nucleotide triphosphate hydrolases"/>
    <property type="match status" value="1"/>
</dbReference>
<dbReference type="EMBL" id="CP060636">
    <property type="protein sequence ID" value="QNM11458.1"/>
    <property type="molecule type" value="Genomic_DNA"/>
</dbReference>
<dbReference type="InterPro" id="IPR015854">
    <property type="entry name" value="ABC_transpr_LolD-like"/>
</dbReference>
<dbReference type="GO" id="GO:0022857">
    <property type="term" value="F:transmembrane transporter activity"/>
    <property type="evidence" value="ECO:0007669"/>
    <property type="project" value="TreeGrafter"/>
</dbReference>
<proteinExistence type="predicted"/>
<dbReference type="PROSITE" id="PS00211">
    <property type="entry name" value="ABC_TRANSPORTER_1"/>
    <property type="match status" value="1"/>
</dbReference>
<keyword evidence="3" id="KW-1133">Transmembrane helix</keyword>
<reference evidence="5 6" key="1">
    <citation type="submission" date="2020-08" db="EMBL/GenBank/DDBJ databases">
        <authorList>
            <person name="Liu C."/>
            <person name="Sun Q."/>
        </authorList>
    </citation>
    <scope>NUCLEOTIDE SEQUENCE [LARGE SCALE GENOMIC DNA]</scope>
    <source>
        <strain evidence="5 6">NSJ-61</strain>
    </source>
</reference>
<dbReference type="Proteomes" id="UP000515856">
    <property type="component" value="Chromosome"/>
</dbReference>
<dbReference type="PANTHER" id="PTHR24220">
    <property type="entry name" value="IMPORT ATP-BINDING PROTEIN"/>
    <property type="match status" value="1"/>
</dbReference>
<name>A0A7G9GKX6_9FIRM</name>
<dbReference type="GO" id="GO:0016887">
    <property type="term" value="F:ATP hydrolysis activity"/>
    <property type="evidence" value="ECO:0007669"/>
    <property type="project" value="InterPro"/>
</dbReference>
<accession>A0A7G9GKX6</accession>
<dbReference type="AlphaFoldDB" id="A0A7G9GKX6"/>
<sequence>MLYAEFKTIQFDERIILPAGQIDIPSGLTLLLGESGSGKTTLMKTLSFQNAFLTSFQYQNIQVNITSDKEKQDFIFEHISFLDQNAQLLENLTIQQQIQLIQTQNTTPVSMDTYNDILNFHEQLNKYPNQLSGGERKRAALLCAIARQTDILFLDEPTANLDEVASEQMRSLFQLLKQEGKTLFIATHDEQLKAIADQIYEVDHGIKVCKKQINNHAVYPISHHKDIKALLPELRHTHQYQKTYHRIFTFLAVLCVAFCTVSLQLQNFHYDYIQNKKVLDDTKFLIYAPDLGMENQRYEFYGAGKGISSNQIQQVTSLAHVKSAKPWFQIELHDDLALYEKDQYGNEEKASSYKKEMKINYPNQTNKIITENALVSCYDEADDHANIIKNDFHQNGIFISQALANSISTDENTLKQTTITFSFLSPKYLSDGYVSATNQAIPITYPACTPISITTPIAGVLKGNQMDITPLHDLPYAIYMKQTEMMSYIDQTKQTHPETLYTTVEIANDGSYQNYHFDTTPPKDTTRLLLHTIDYEPWEPTRYLIEVDDANHVSDVISQITKLGYNVYQGGKEYHTITENTRHLQSMIRIGSLVSMFIILVLFTMLKYNDREAQQKTIHYFTIMGYQKKEVKEIMIRSYTDNTVHLCIYAMALIACILLLDQAFNWFGIQINLMLVATTLLLSIILEFIIPYLIKH</sequence>
<dbReference type="InterPro" id="IPR027417">
    <property type="entry name" value="P-loop_NTPase"/>
</dbReference>
<dbReference type="Pfam" id="PF00005">
    <property type="entry name" value="ABC_tran"/>
    <property type="match status" value="1"/>
</dbReference>
<keyword evidence="1" id="KW-0547">Nucleotide-binding</keyword>
<feature type="domain" description="ABC transporter" evidence="4">
    <location>
        <begin position="1"/>
        <end position="229"/>
    </location>
</feature>
<dbReference type="PANTHER" id="PTHR24220:SF86">
    <property type="entry name" value="ABC TRANSPORTER ABCH.1"/>
    <property type="match status" value="1"/>
</dbReference>
<dbReference type="GO" id="GO:0005524">
    <property type="term" value="F:ATP binding"/>
    <property type="evidence" value="ECO:0007669"/>
    <property type="project" value="UniProtKB-KW"/>
</dbReference>
<evidence type="ECO:0000256" key="1">
    <source>
        <dbReference type="ARBA" id="ARBA00022741"/>
    </source>
</evidence>
<dbReference type="InterPro" id="IPR003593">
    <property type="entry name" value="AAA+_ATPase"/>
</dbReference>
<dbReference type="KEGG" id="ehn:H9Q80_14560"/>
<keyword evidence="2 5" id="KW-0067">ATP-binding</keyword>
<evidence type="ECO:0000313" key="5">
    <source>
        <dbReference type="EMBL" id="QNM11458.1"/>
    </source>
</evidence>
<dbReference type="InterPro" id="IPR003439">
    <property type="entry name" value="ABC_transporter-like_ATP-bd"/>
</dbReference>
<dbReference type="PROSITE" id="PS50893">
    <property type="entry name" value="ABC_TRANSPORTER_2"/>
    <property type="match status" value="1"/>
</dbReference>
<evidence type="ECO:0000256" key="3">
    <source>
        <dbReference type="SAM" id="Phobius"/>
    </source>
</evidence>
<dbReference type="GO" id="GO:0005886">
    <property type="term" value="C:plasma membrane"/>
    <property type="evidence" value="ECO:0007669"/>
    <property type="project" value="TreeGrafter"/>
</dbReference>
<evidence type="ECO:0000256" key="2">
    <source>
        <dbReference type="ARBA" id="ARBA00022840"/>
    </source>
</evidence>
<keyword evidence="6" id="KW-1185">Reference proteome</keyword>
<dbReference type="InterPro" id="IPR017871">
    <property type="entry name" value="ABC_transporter-like_CS"/>
</dbReference>
<keyword evidence="3" id="KW-0812">Transmembrane</keyword>
<feature type="transmembrane region" description="Helical" evidence="3">
    <location>
        <begin position="673"/>
        <end position="694"/>
    </location>
</feature>
<dbReference type="RefSeq" id="WP_117454120.1">
    <property type="nucleotide sequence ID" value="NZ_CP060636.1"/>
</dbReference>
<protein>
    <submittedName>
        <fullName evidence="5">ATP-binding cassette domain-containing protein</fullName>
    </submittedName>
</protein>